<dbReference type="EMBL" id="JBAMIC010000008">
    <property type="protein sequence ID" value="KAK7104570.1"/>
    <property type="molecule type" value="Genomic_DNA"/>
</dbReference>
<evidence type="ECO:0000313" key="3">
    <source>
        <dbReference type="Proteomes" id="UP001374579"/>
    </source>
</evidence>
<reference evidence="2 3" key="1">
    <citation type="submission" date="2024-02" db="EMBL/GenBank/DDBJ databases">
        <title>Chromosome-scale genome assembly of the rough periwinkle Littorina saxatilis.</title>
        <authorList>
            <person name="De Jode A."/>
            <person name="Faria R."/>
            <person name="Formenti G."/>
            <person name="Sims Y."/>
            <person name="Smith T.P."/>
            <person name="Tracey A."/>
            <person name="Wood J.M.D."/>
            <person name="Zagrodzka Z.B."/>
            <person name="Johannesson K."/>
            <person name="Butlin R.K."/>
            <person name="Leder E.H."/>
        </authorList>
    </citation>
    <scope>NUCLEOTIDE SEQUENCE [LARGE SCALE GENOMIC DNA]</scope>
    <source>
        <strain evidence="2">Snail1</strain>
        <tissue evidence="2">Muscle</tissue>
    </source>
</reference>
<feature type="compositionally biased region" description="Basic and acidic residues" evidence="1">
    <location>
        <begin position="235"/>
        <end position="244"/>
    </location>
</feature>
<feature type="region of interest" description="Disordered" evidence="1">
    <location>
        <begin position="210"/>
        <end position="244"/>
    </location>
</feature>
<gene>
    <name evidence="2" type="ORF">V1264_019265</name>
</gene>
<accession>A0AAN9GF73</accession>
<feature type="region of interest" description="Disordered" evidence="1">
    <location>
        <begin position="263"/>
        <end position="310"/>
    </location>
</feature>
<proteinExistence type="predicted"/>
<feature type="compositionally biased region" description="Low complexity" evidence="1">
    <location>
        <begin position="280"/>
        <end position="295"/>
    </location>
</feature>
<name>A0AAN9GF73_9CAEN</name>
<dbReference type="Proteomes" id="UP001374579">
    <property type="component" value="Unassembled WGS sequence"/>
</dbReference>
<comment type="caution">
    <text evidence="2">The sequence shown here is derived from an EMBL/GenBank/DDBJ whole genome shotgun (WGS) entry which is preliminary data.</text>
</comment>
<sequence length="310" mass="34515">MATSNLTFADWQSKTNASLMSAAEELLEKLEDTSDLLTEIDEKYIMSDKEDATDDHKTSMIQRFHAGLDSARNLVNVLKREKWRLSKREMSVELRMGELEDYKLHLKNDMSSLNQTVDALSMRVVQLENQLVEAQEVQENLEAELQEHRNSLHDANDRNIQLYTENEDLKKAVNDLKKSNVQKENNMLKDEVSVLTDENSKLKDMLREAEALSSPRVPHPRRKDTPAPAPVRLPSKKEKDDNLSKLTKEFLDELTSLELRERKAAAAKAASGGGGGGDSGSAAGATSSTGSAASSVTKLSHTIHLKAEDV</sequence>
<protein>
    <submittedName>
        <fullName evidence="2">Uncharacterized protein</fullName>
    </submittedName>
</protein>
<evidence type="ECO:0000256" key="1">
    <source>
        <dbReference type="SAM" id="MobiDB-lite"/>
    </source>
</evidence>
<dbReference type="AlphaFoldDB" id="A0AAN9GF73"/>
<evidence type="ECO:0000313" key="2">
    <source>
        <dbReference type="EMBL" id="KAK7104570.1"/>
    </source>
</evidence>
<keyword evidence="3" id="KW-1185">Reference proteome</keyword>
<organism evidence="2 3">
    <name type="scientific">Littorina saxatilis</name>
    <dbReference type="NCBI Taxonomy" id="31220"/>
    <lineage>
        <taxon>Eukaryota</taxon>
        <taxon>Metazoa</taxon>
        <taxon>Spiralia</taxon>
        <taxon>Lophotrochozoa</taxon>
        <taxon>Mollusca</taxon>
        <taxon>Gastropoda</taxon>
        <taxon>Caenogastropoda</taxon>
        <taxon>Littorinimorpha</taxon>
        <taxon>Littorinoidea</taxon>
        <taxon>Littorinidae</taxon>
        <taxon>Littorina</taxon>
    </lineage>
</organism>